<dbReference type="Pfam" id="PF05935">
    <property type="entry name" value="Arylsulfotrans"/>
    <property type="match status" value="1"/>
</dbReference>
<dbReference type="Proteomes" id="UP000031760">
    <property type="component" value="Chromosome"/>
</dbReference>
<dbReference type="PANTHER" id="PTHR35340:SF5">
    <property type="entry name" value="ASST-DOMAIN-CONTAINING PROTEIN"/>
    <property type="match status" value="1"/>
</dbReference>
<name>W8VZD2_9FLAO</name>
<dbReference type="InterPro" id="IPR053143">
    <property type="entry name" value="Arylsulfate_ST"/>
</dbReference>
<dbReference type="RefSeq" id="WP_052476639.1">
    <property type="nucleotide sequence ID" value="NZ_AP014548.1"/>
</dbReference>
<proteinExistence type="predicted"/>
<accession>W8VZD2</accession>
<protein>
    <submittedName>
        <fullName evidence="1">Putative PQQ enzyme repeat</fullName>
    </submittedName>
</protein>
<keyword evidence="2" id="KW-1185">Reference proteome</keyword>
<dbReference type="STRING" id="1454201.NMS_0362"/>
<dbReference type="EMBL" id="AP014548">
    <property type="protein sequence ID" value="BAO54371.1"/>
    <property type="molecule type" value="Genomic_DNA"/>
</dbReference>
<dbReference type="GO" id="GO:0004062">
    <property type="term" value="F:aryl sulfotransferase activity"/>
    <property type="evidence" value="ECO:0007669"/>
    <property type="project" value="InterPro"/>
</dbReference>
<dbReference type="OrthoDB" id="264813at2"/>
<organism evidence="1 2">
    <name type="scientific">Nonlabens marinus S1-08</name>
    <dbReference type="NCBI Taxonomy" id="1454201"/>
    <lineage>
        <taxon>Bacteria</taxon>
        <taxon>Pseudomonadati</taxon>
        <taxon>Bacteroidota</taxon>
        <taxon>Flavobacteriia</taxon>
        <taxon>Flavobacteriales</taxon>
        <taxon>Flavobacteriaceae</taxon>
        <taxon>Nonlabens</taxon>
    </lineage>
</organism>
<reference evidence="1 2" key="1">
    <citation type="journal article" date="2014" name="Proc. Natl. Acad. Sci. U.S.A.">
        <title>Functional characterization of flavobacteria rhodopsins reveals a unique class of light-driven chloride pump in bacteria.</title>
        <authorList>
            <person name="Yoshizawa S."/>
            <person name="Kumagai Y."/>
            <person name="Kim H."/>
            <person name="Ogura Y."/>
            <person name="Hayashi T."/>
            <person name="Iwasaki W."/>
            <person name="DeLong E.F."/>
            <person name="Kogure K."/>
        </authorList>
    </citation>
    <scope>NUCLEOTIDE SEQUENCE [LARGE SCALE GENOMIC DNA]</scope>
    <source>
        <strain evidence="1 2">S1-08</strain>
    </source>
</reference>
<evidence type="ECO:0000313" key="2">
    <source>
        <dbReference type="Proteomes" id="UP000031760"/>
    </source>
</evidence>
<dbReference type="InterPro" id="IPR010262">
    <property type="entry name" value="Arylsulfotransferase_bact"/>
</dbReference>
<gene>
    <name evidence="1" type="ORF">NMS_0362</name>
</gene>
<dbReference type="AlphaFoldDB" id="W8VZD2"/>
<dbReference type="PANTHER" id="PTHR35340">
    <property type="entry name" value="PQQ ENZYME REPEAT PROTEIN-RELATED"/>
    <property type="match status" value="1"/>
</dbReference>
<dbReference type="KEGG" id="nmf:NMS_0362"/>
<dbReference type="PROSITE" id="PS51257">
    <property type="entry name" value="PROKAR_LIPOPROTEIN"/>
    <property type="match status" value="1"/>
</dbReference>
<evidence type="ECO:0000313" key="1">
    <source>
        <dbReference type="EMBL" id="BAO54371.1"/>
    </source>
</evidence>
<dbReference type="HOGENOM" id="CLU_036882_0_0_10"/>
<sequence>MKNVPLFLICFLFALVSCTDDDTLAIIDPVEPVEFSPAVTVSITDKYEDDYILVTPIFTKDTYLLNRQGFPVRKWTSERNGLMAYLTNDGSIYRQATAPNPPVTFGGQTGIIERFDAAGTKTWEYSIINPDLVIHHDLALLPNGNLLATLWERRAASDAIDNGRDPNNIPNGNIWPDKIIELRPVANNQAEIVWEWSLWDHLVQDFDSTKANFGDVSASPERIDVNYSDGTSNFTHFNSISYIEELDQIVVSSRVFNEIWVIDHSTTTAQAATSSGGNSGKGGDLLYRWGNPQAYKAGNASDQKLFEQHDASYIGNLPNAGGSFLVFNNNISATTSAVVEVGVPINSNGSYNLQPNVVNAPSNFAFIYETTEIFSPRTSGARRLKNGNTLITSNSANIIREIDASSIVVWEYNLDSQNGFELSNNAFKVEPYPLDHPAFNGEVLPPLDPSQY</sequence>